<keyword evidence="12 32" id="KW-1162">Viral penetration into host cytoplasm</keyword>
<keyword evidence="28 32" id="KW-0325">Glycoprotein</keyword>
<evidence type="ECO:0000313" key="38">
    <source>
        <dbReference type="EMBL" id="QRN66658.1"/>
    </source>
</evidence>
<dbReference type="GO" id="GO:0039654">
    <property type="term" value="P:fusion of virus membrane with host endosome membrane"/>
    <property type="evidence" value="ECO:0007669"/>
    <property type="project" value="UniProtKB-UniRule"/>
</dbReference>
<comment type="PTM">
    <text evidence="32">Specific enzymatic cleavages in vivo yield mature proteins. Envelope glycoproteins are synthesized as a inactive precursor that is heavily N-glycosylated and processed likely by host cell furin in the Golgi to yield the mature SU and TM proteins. The cleavage site between SU and TM requires the minimal sequence [KR]-X-[KR]-R. About 2 of the 9 disulfide bonds of gp41 are reduced by P4HB/PDI, following binding to CD4 receptor.</text>
</comment>
<keyword evidence="9 32" id="KW-1032">Host cell membrane</keyword>
<dbReference type="GO" id="GO:0055036">
    <property type="term" value="C:virion membrane"/>
    <property type="evidence" value="ECO:0007669"/>
    <property type="project" value="UniProtKB-SubCell"/>
</dbReference>
<evidence type="ECO:0000256" key="12">
    <source>
        <dbReference type="ARBA" id="ARBA00022595"/>
    </source>
</evidence>
<feature type="domain" description="Retroviral envelope protein GP41-like" evidence="35">
    <location>
        <begin position="522"/>
        <end position="712"/>
    </location>
</feature>
<evidence type="ECO:0000256" key="24">
    <source>
        <dbReference type="ARBA" id="ARBA00023054"/>
    </source>
</evidence>
<feature type="transmembrane region" description="Helical" evidence="33">
    <location>
        <begin position="670"/>
        <end position="697"/>
    </location>
</feature>
<gene>
    <name evidence="32 36" type="primary">env</name>
</gene>
<keyword evidence="27 32" id="KW-1015">Disulfide bond</keyword>
<comment type="domain">
    <text evidence="32">The CD4-binding region is targeted by the antibody b12.</text>
</comment>
<evidence type="ECO:0000256" key="10">
    <source>
        <dbReference type="ARBA" id="ARBA00022570"/>
    </source>
</evidence>
<feature type="disulfide bond" evidence="32">
    <location>
        <begin position="590"/>
        <end position="596"/>
    </location>
</feature>
<dbReference type="InterPro" id="IPR036377">
    <property type="entry name" value="Gp120_core_sf"/>
</dbReference>
<evidence type="ECO:0000256" key="27">
    <source>
        <dbReference type="ARBA" id="ARBA00023157"/>
    </source>
</evidence>
<keyword evidence="31 32" id="KW-1160">Virus entry into host cell</keyword>
<reference evidence="36" key="1">
    <citation type="journal article" date="2021" name="J. Infect. Dis.">
        <title>Microdrop HIV sequencing for incidence and drug resistance surveillance.</title>
        <authorList>
            <person name="Park S.Y."/>
            <person name="Faraci G."/>
            <person name="Murphy G."/>
            <person name="Pilcher C."/>
            <person name="Busch M.P."/>
            <person name="Lee H.Y."/>
        </authorList>
    </citation>
    <scope>NUCLEOTIDE SEQUENCE</scope>
    <source>
        <strain evidence="36">1144_4</strain>
        <strain evidence="37">5976_1</strain>
        <strain evidence="38">5976_2</strain>
        <strain evidence="39">5976_3</strain>
    </source>
</reference>
<dbReference type="Gene3D" id="2.170.40.20">
    <property type="entry name" value="Human immunodeficiency virus 1, Gp160, envelope glycoprotein"/>
    <property type="match status" value="2"/>
</dbReference>
<evidence type="ECO:0000256" key="25">
    <source>
        <dbReference type="ARBA" id="ARBA00023136"/>
    </source>
</evidence>
<dbReference type="Gene3D" id="1.10.287.210">
    <property type="match status" value="1"/>
</dbReference>
<dbReference type="FunFam" id="2.170.40.20:FF:000003">
    <property type="entry name" value="Envelope glycoprotein gp160"/>
    <property type="match status" value="1"/>
</dbReference>
<keyword evidence="21 32" id="KW-1164">Virus endocytosis by host</keyword>
<comment type="subcellular location">
    <molecule>Surface protein gp120</molecule>
    <subcellularLocation>
        <location evidence="32">Virion membrane</location>
        <topology evidence="32">Peripheral membrane protein</topology>
    </subcellularLocation>
    <subcellularLocation>
        <location evidence="32">Host cell membrane</location>
        <topology evidence="32">Peripheral membrane protein</topology>
    </subcellularLocation>
    <subcellularLocation>
        <location evidence="32">Host endosome membrane</location>
        <topology evidence="32">Single-pass type I membrane protein</topology>
    </subcellularLocation>
    <text evidence="32">The surface protein is not anchored to the viral envelope, but associates with the extravirion surface through its binding to TM. It is probably concentrated at the site of budding and incorporated into the virions possibly by contacts between the cytoplasmic tail of Env and the N-terminus of Gag.</text>
</comment>
<feature type="region of interest" description="MPER; binding to GalCer" evidence="32">
    <location>
        <begin position="654"/>
        <end position="675"/>
    </location>
</feature>
<sequence>MRVMGIQKNYQQWWIWGILGFWMISNGMGSSNLWVTIYYGVPVWKEAKATLFCASDAKAYDKEVHNVWATHACVPTDPNPQEMPLENVTENFNVWKNHMVDQMHEDIISLWDQSLKPCVKLTPLCVTLYCTNANVTKDNTTNANVTEDNTQERKNCSFNITTVLKDKREQVSALFYKIDIVPLESNNNSSIGNGKYRLINCNTSTITQACPKVSFNPIPIHYCAPAGYAILKCNDKAFNGSGTCNNVSTVQCTHGIKPVVSTQLLLNGSLAEEDIIVSSENLINNAKTIIVHLNESVEIECIRPGNNTIKSIRIGPGQTFYATGKIIGDIRQAHCNINETKWNRTLQMVREKLKEHFPNKTIDFAPHSGGDLEITTHSFNCRGEFFYCNTTPLFNYNTSNTTGGGKITLQCRIKQIINMWQGVGRAIYAPPIAGNITCTSNITGLLLTRDGGIGNKTETFRPGGGDMRDNWRSELYKYKVVEIKPLGIAPTKAKRRVVEREKRAVGLGALFLGFLGAAGSTMGAASITLTVQARQLLSGIVQQQSNLLRAIEAQQHMLQLTVWGIKQLQARVLALERYLQDQQLLGLWGCSGKVICTTNVPWNSSWSNKSENDIWENMTWMQWDREVSNYTHTIYKLLEESQNQQERNEKDLLALDSWNNLWNWFSITKWLWYIKIFIMIVGGLIGLRIIFAVISIVNRVRQGYSPLSFQTLIPNPRGPDRLGRIEEEGGEQDRDRSIRLVSGFLALAWDDLRSLCLFSYHQLRDFILIVARAVEILGHNSLRGLQRGWEILKYLGSLVQYWGLELKKSAISLLDTIAIAVAEGTDRIIEIIQRICRAICNVPTRIRQGFEAALQ</sequence>
<keyword evidence="8 32" id="KW-1170">Fusion of virus membrane with host endosomal membrane</keyword>
<evidence type="ECO:0000259" key="34">
    <source>
        <dbReference type="Pfam" id="PF00516"/>
    </source>
</evidence>
<evidence type="ECO:0000256" key="2">
    <source>
        <dbReference type="ARBA" id="ARBA00004433"/>
    </source>
</evidence>
<accession>A0A891Z6T7</accession>
<feature type="lipid moiety-binding region" description="S-palmitoyl cysteine; by host" evidence="32">
    <location>
        <position position="756"/>
    </location>
</feature>
<evidence type="ECO:0000256" key="32">
    <source>
        <dbReference type="HAMAP-Rule" id="MF_04083"/>
    </source>
</evidence>
<dbReference type="CDD" id="cd09909">
    <property type="entry name" value="HIV-1-like_HR1-HR2"/>
    <property type="match status" value="1"/>
</dbReference>
<dbReference type="EMBL" id="MW189372">
    <property type="protein sequence ID" value="QRN66657.1"/>
    <property type="molecule type" value="Genomic_DNA"/>
</dbReference>
<keyword evidence="18 32" id="KW-0946">Virion</keyword>
<dbReference type="GO" id="GO:1903908">
    <property type="term" value="P:positive regulation of plasma membrane raft polarization"/>
    <property type="evidence" value="ECO:0007669"/>
    <property type="project" value="UniProtKB-UniRule"/>
</dbReference>
<evidence type="ECO:0000256" key="17">
    <source>
        <dbReference type="ARBA" id="ARBA00022804"/>
    </source>
</evidence>
<keyword evidence="24 32" id="KW-0175">Coiled coil</keyword>
<evidence type="ECO:0000256" key="22">
    <source>
        <dbReference type="ARBA" id="ARBA00022989"/>
    </source>
</evidence>
<dbReference type="Pfam" id="PF00516">
    <property type="entry name" value="GP120"/>
    <property type="match status" value="1"/>
</dbReference>
<feature type="chain" id="PRO_5042636281" description="Envelope glycoprotein gp160" evidence="32">
    <location>
        <begin position="32"/>
        <end position="855"/>
    </location>
</feature>
<feature type="region of interest" description="Immunosuppression" evidence="32">
    <location>
        <begin position="566"/>
        <end position="584"/>
    </location>
</feature>
<feature type="disulfide bond" evidence="32">
    <location>
        <begin position="53"/>
        <end position="73"/>
    </location>
</feature>
<keyword evidence="25 32" id="KW-0472">Membrane</keyword>
<evidence type="ECO:0000256" key="4">
    <source>
        <dbReference type="ARBA" id="ARBA00004563"/>
    </source>
</evidence>
<evidence type="ECO:0000256" key="28">
    <source>
        <dbReference type="ARBA" id="ARBA00023180"/>
    </source>
</evidence>
<comment type="domain">
    <text evidence="32">The YXXL motif is involved in determining the exact site of viral release at the surface of infected mononuclear cells and promotes endocytosis. YXXL and di-leucine endocytosis motifs interact directly or indirectly with the clathrin adapter complexes, opperate independently, and their activities are not additive.</text>
</comment>
<keyword evidence="22 32" id="KW-1133">Transmembrane helix</keyword>
<dbReference type="GO" id="GO:0044175">
    <property type="term" value="C:host cell endosome membrane"/>
    <property type="evidence" value="ECO:0007669"/>
    <property type="project" value="UniProtKB-SubCell"/>
</dbReference>
<keyword evidence="17 32" id="KW-1161">Viral attachment to host cell</keyword>
<dbReference type="GO" id="GO:0019031">
    <property type="term" value="C:viral envelope"/>
    <property type="evidence" value="ECO:0007669"/>
    <property type="project" value="UniProtKB-KW"/>
</dbReference>
<evidence type="ECO:0000256" key="23">
    <source>
        <dbReference type="ARBA" id="ARBA00023046"/>
    </source>
</evidence>
<comment type="function">
    <text evidence="32">Surface protein gp120: Attaches the virus to the host lymphoid cell by binding to the primary receptor CD4. This interaction induces a structural rearrangement creating a high affinity binding site for a chemokine coreceptor like CXCR4 and/or CCR5. Acts as a ligand for CD209/DC-SIGN and CLEC4M/DC-SIGNR, which are respectively found on dendritic cells (DCs), and on endothelial cells of liver sinusoids and lymph node sinuses. These interactions allow capture of viral particles at mucosal surfaces by these cells and subsequent transmission to permissive cells. HIV subverts the migration properties of dendritic cells to gain access to CD4+ T-cells in lymph nodes. Virus transmission to permissive T-cells occurs either in trans (without DCs infection, through viral capture and transmission), or in cis (following DCs productive infection, through the usual CD4-gp120 interaction), thereby inducing a robust infection. In trans infection, bound virions remain infectious over days and it is proposed that they are not degraded, but protected in non-lysosomal acidic organelles within the DCs close to the cell membrane thus contributing to the viral infectious potential during DCs' migration from the periphery to the lymphoid tissues. On arrival at lymphoid tissues, intact virions recycle back to DCs' cell surface allowing virus transmission to CD4+ T-cells.</text>
</comment>
<dbReference type="GO" id="GO:0019064">
    <property type="term" value="P:fusion of virus membrane with host plasma membrane"/>
    <property type="evidence" value="ECO:0007669"/>
    <property type="project" value="UniProtKB-UniRule"/>
</dbReference>
<dbReference type="GO" id="GO:0005198">
    <property type="term" value="F:structural molecule activity"/>
    <property type="evidence" value="ECO:0007669"/>
    <property type="project" value="UniProtKB-UniRule"/>
</dbReference>
<dbReference type="SUPFAM" id="SSF56502">
    <property type="entry name" value="gp120 core"/>
    <property type="match status" value="2"/>
</dbReference>
<keyword evidence="16 32" id="KW-0732">Signal</keyword>
<evidence type="ECO:0000256" key="8">
    <source>
        <dbReference type="ARBA" id="ARBA00022510"/>
    </source>
</evidence>
<dbReference type="FunFam" id="2.170.40.20:FF:000004">
    <property type="entry name" value="Envelope glycoprotein gp160"/>
    <property type="match status" value="1"/>
</dbReference>
<proteinExistence type="inferred from homology"/>
<evidence type="ECO:0000256" key="1">
    <source>
        <dbReference type="ARBA" id="ARBA00004402"/>
    </source>
</evidence>
<feature type="coiled-coil region" evidence="32">
    <location>
        <begin position="625"/>
        <end position="659"/>
    </location>
</feature>
<feature type="short sequence motif" description="YXXL motif; contains endocytosis signal" evidence="32">
    <location>
        <begin position="704"/>
        <end position="707"/>
    </location>
</feature>
<evidence type="ECO:0000256" key="9">
    <source>
        <dbReference type="ARBA" id="ARBA00022511"/>
    </source>
</evidence>
<keyword evidence="19 32" id="KW-1043">Host membrane</keyword>
<evidence type="ECO:0000256" key="14">
    <source>
        <dbReference type="ARBA" id="ARBA00022692"/>
    </source>
</evidence>
<dbReference type="GO" id="GO:0016020">
    <property type="term" value="C:membrane"/>
    <property type="evidence" value="ECO:0007669"/>
    <property type="project" value="UniProtKB-UniRule"/>
</dbReference>
<evidence type="ECO:0000256" key="33">
    <source>
        <dbReference type="RuleBase" id="RU363095"/>
    </source>
</evidence>
<feature type="site" description="Cleavage; by host furin" evidence="32">
    <location>
        <begin position="503"/>
        <end position="504"/>
    </location>
</feature>
<keyword evidence="20 32" id="KW-0261">Viral envelope protein</keyword>
<keyword evidence="13 32" id="KW-0165">Cleavage on pair of basic residues</keyword>
<comment type="function">
    <text evidence="32">Transmembrane protein gp41: Acts as a class I viral fusion protein. Under the current model, the protein has at least 3 conformational states: pre-fusion native state, pre-hairpin intermediate state, and post-fusion hairpin state. During fusion of viral and target intracellular membranes, the coiled coil regions (heptad repeats) assume a trimer-of-hairpins structure, positioning the fusion peptide in close proximity to the C-terminal region of the ectodomain. The formation of this structure appears to drive apposition and subsequent fusion of viral and target cell membranes. Complete fusion occurs in host cell endosomes and is dynamin-dependent, however some lipid transfer might occur at the plasma membrane. The virus undergoes clathrin-dependent internalization long before endosomal fusion, thus minimizing the surface exposure of conserved viral epitopes during fusion and reducing the efficacy of inhibitors targeting these epitopes. Membranes fusion leads to delivery of the nucleocapsid into the cytoplasm.</text>
</comment>
<evidence type="ECO:0000256" key="18">
    <source>
        <dbReference type="ARBA" id="ARBA00022844"/>
    </source>
</evidence>
<feature type="region of interest" description="Fusion peptide" evidence="32">
    <location>
        <begin position="504"/>
        <end position="524"/>
    </location>
</feature>
<evidence type="ECO:0000256" key="31">
    <source>
        <dbReference type="ARBA" id="ARBA00023296"/>
    </source>
</evidence>
<feature type="domain" description="Human immunodeficiency virus 1 envelope glycoprotein Gp120" evidence="34">
    <location>
        <begin position="33"/>
        <end position="503"/>
    </location>
</feature>
<dbReference type="Pfam" id="PF00517">
    <property type="entry name" value="GP41"/>
    <property type="match status" value="1"/>
</dbReference>
<dbReference type="GO" id="GO:0019082">
    <property type="term" value="P:viral protein processing"/>
    <property type="evidence" value="ECO:0007669"/>
    <property type="project" value="UniProtKB-UniRule"/>
</dbReference>
<evidence type="ECO:0000256" key="21">
    <source>
        <dbReference type="ARBA" id="ARBA00022890"/>
    </source>
</evidence>
<keyword evidence="15 32" id="KW-0053">Apoptosis</keyword>
<protein>
    <recommendedName>
        <fullName evidence="32">Envelope glycoprotein gp160</fullName>
    </recommendedName>
    <alternativeName>
        <fullName evidence="32">Env polyprotein</fullName>
    </alternativeName>
    <component>
        <recommendedName>
            <fullName evidence="32">Surface protein gp120</fullName>
            <shortName evidence="32">SU</shortName>
        </recommendedName>
        <alternativeName>
            <fullName evidence="32">Glycoprotein 120</fullName>
            <shortName evidence="32">gp120</shortName>
        </alternativeName>
    </component>
    <component>
        <recommendedName>
            <fullName evidence="32">Transmembrane protein gp41</fullName>
            <shortName evidence="32">TM</shortName>
        </recommendedName>
        <alternativeName>
            <fullName evidence="32">Glycoprotein 41</fullName>
            <shortName evidence="32">gp41</shortName>
        </alternativeName>
    </component>
</protein>
<comment type="domain">
    <text evidence="32">The membrane proximal external region (MPER) present in gp41 is a tryptophan-rich region recognized by the antibodies 2F5, Z13, and 4E10. MPER seems to play a role in fusion.</text>
</comment>
<feature type="transmembrane region" description="Helical" evidence="33">
    <location>
        <begin position="13"/>
        <end position="41"/>
    </location>
</feature>
<evidence type="ECO:0000256" key="11">
    <source>
        <dbReference type="ARBA" id="ARBA00022581"/>
    </source>
</evidence>
<evidence type="ECO:0000256" key="30">
    <source>
        <dbReference type="ARBA" id="ARBA00023288"/>
    </source>
</evidence>
<evidence type="ECO:0000256" key="15">
    <source>
        <dbReference type="ARBA" id="ARBA00022703"/>
    </source>
</evidence>
<keyword evidence="7 32" id="KW-1168">Fusion of virus membrane with host membrane</keyword>
<feature type="region of interest" description="V1" evidence="32">
    <location>
        <begin position="130"/>
        <end position="155"/>
    </location>
</feature>
<comment type="miscellaneous">
    <text evidence="32">HIV-1 lineages are divided in three main groups, M (for Major), O (for Outlier), and N (for New, or Non-M, Non-O). The vast majority of strains found worldwide belong to the group M. Group O seems to be endemic to and largely confined to Cameroon and neighboring countries in West Central Africa, where these viruses represent a small minority of HIV-1 strains. The group N is represented by a limited number of isolates from Cameroonian persons. The group M is further subdivided in 9 clades or subtypes (A to D, F to H, J and K).</text>
</comment>
<keyword evidence="29 32" id="KW-0899">Viral immunoevasion</keyword>
<dbReference type="InterPro" id="IPR000777">
    <property type="entry name" value="HIV1_Gp120"/>
</dbReference>
<evidence type="ECO:0000256" key="29">
    <source>
        <dbReference type="ARBA" id="ARBA00023280"/>
    </source>
</evidence>
<evidence type="ECO:0000256" key="26">
    <source>
        <dbReference type="ARBA" id="ARBA00023139"/>
    </source>
</evidence>
<comment type="PTM">
    <text evidence="32">Highly glycosylated by host. The high number of glycan on the protein is reffered to as 'glycan shield' because it contributes to hide protein sequence from adaptive immune system.</text>
</comment>
<feature type="transmembrane region" description="Helical" evidence="33">
    <location>
        <begin position="504"/>
        <end position="527"/>
    </location>
</feature>
<feature type="disulfide bond" evidence="32">
    <location>
        <begin position="223"/>
        <end position="252"/>
    </location>
</feature>
<comment type="miscellaneous">
    <text evidence="32">Inhibitors targeting HIV-1 viral envelope proteins are used as antiretroviral drugs. Attachment of virions to the cell surface via non-specific interactions and CD4 binding can be blocked by inhibitors that include cyanovirin-N, cyclotriazadisulfonamide analogs, PRO 2000, TNX 355 and PRO 542. In addition, BMS 806 can block CD4-induced conformational changes. Env interactions with the coreceptor molecules can be targeted by CCR5 antagonists including SCH-D, maraviroc (UK 427857) and aplaviroc (GW 873140), and the CXCR4 antagonist AMD 070. Fusion of viral and cellular membranes can be inhibited by peptides such as enfuvirtide and tifuvirtide (T 1249). Resistance to inhibitors associated with mutations in Env are observed. Most of the time, single mutations confer only a modest reduction in drug susceptibility. Combination of several mutations is usually required to develop a high-level drug resistance.</text>
</comment>
<dbReference type="EMBL" id="MW188750">
    <property type="protein sequence ID" value="QRN66192.1"/>
    <property type="molecule type" value="Genomic_DNA"/>
</dbReference>
<dbReference type="GO" id="GO:0075512">
    <property type="term" value="P:clathrin-dependent endocytosis of virus by host cell"/>
    <property type="evidence" value="ECO:0007669"/>
    <property type="project" value="UniProtKB-UniRule"/>
</dbReference>
<evidence type="ECO:0000256" key="6">
    <source>
        <dbReference type="ARBA" id="ARBA00004650"/>
    </source>
</evidence>
<comment type="PTM">
    <text evidence="32">Palmitoylation of the transmembrane protein and of Env polyprotein (prior to its proteolytic cleavage) is essential for their association with host cell membrane lipid rafts. Palmitoylation is therefore required for envelope trafficking to classical lipid rafts, but not for viral replication.</text>
</comment>
<comment type="domain">
    <text evidence="32">Some of the most genetically diverse regions of the viral genome are present in Env. They are called variable regions 1 through 5 (V1 through V5). Coreceptor usage of gp120 is determined mainly by the primary structure of the third variable region (V3) in the outer domain of gp120. The sequence of V3 determines which coreceptor, CCR5 and/or CXCR4 (corresponding to R5/macrophage, X4/T cell and R5X4/T cell and macrophage tropism), is used to trigger the fusion potential of the Env complex, and hence which cells the virus can infect. Binding to CCR5 involves a region adjacent in addition to V3.</text>
</comment>
<dbReference type="GO" id="GO:1903911">
    <property type="term" value="P:positive regulation of receptor clustering"/>
    <property type="evidence" value="ECO:0007669"/>
    <property type="project" value="UniProtKB-UniRule"/>
</dbReference>
<feature type="disulfide bond" evidence="32">
    <location>
        <begin position="130"/>
        <end position="156"/>
    </location>
</feature>
<evidence type="ECO:0000259" key="35">
    <source>
        <dbReference type="Pfam" id="PF00517"/>
    </source>
</evidence>
<name>A0A891Z6T7_HV1</name>
<evidence type="ECO:0000256" key="19">
    <source>
        <dbReference type="ARBA" id="ARBA00022870"/>
    </source>
</evidence>
<comment type="similarity">
    <text evidence="32">Belongs to the HIV-1 env protein family.</text>
</comment>
<comment type="domain">
    <text evidence="32 33">The 17 amino acids long immunosuppressive region is present in many retroviral envelope proteins. Synthetic peptides derived from this relatively conserved sequence inhibit immune function in vitro and in vivo.</text>
</comment>
<comment type="subcellular location">
    <molecule>Transmembrane protein gp41</molecule>
    <subcellularLocation>
        <location evidence="32">Virion membrane</location>
        <topology evidence="32">Single-pass type I membrane protein</topology>
    </subcellularLocation>
    <subcellularLocation>
        <location evidence="32">Host cell membrane</location>
        <topology evidence="32">Single-pass type I membrane protein</topology>
    </subcellularLocation>
    <subcellularLocation>
        <location evidence="32">Host endosome membrane</location>
        <topology evidence="32">Single-pass type I membrane protein</topology>
    </subcellularLocation>
    <text evidence="32">It is probably concentrated at the site of budding and incorporated into the virions possibly by contacts between the cytoplasmic tail of Env and the N-terminus of Gag.</text>
</comment>
<evidence type="ECO:0000313" key="37">
    <source>
        <dbReference type="EMBL" id="QRN66657.1"/>
    </source>
</evidence>
<dbReference type="Gene3D" id="1.20.5.490">
    <property type="entry name" value="Single helix bin"/>
    <property type="match status" value="1"/>
</dbReference>
<evidence type="ECO:0000256" key="20">
    <source>
        <dbReference type="ARBA" id="ARBA00022879"/>
    </source>
</evidence>
<dbReference type="FunFam" id="1.10.287.210:FF:000001">
    <property type="entry name" value="Envelope glycoprotein gp160"/>
    <property type="match status" value="1"/>
</dbReference>
<comment type="caution">
    <text evidence="32 33">Lacks conserved residue(s) required for the propagation of feature annotation.</text>
</comment>
<feature type="disulfide bond" evidence="32">
    <location>
        <begin position="233"/>
        <end position="244"/>
    </location>
</feature>
<keyword evidence="10 32" id="KW-1165">Clathrin-mediated endocytosis of virus by host</keyword>
<organism evidence="36">
    <name type="scientific">Human immunodeficiency virus type 1</name>
    <name type="common">HIV-1</name>
    <dbReference type="NCBI Taxonomy" id="11676"/>
    <lineage>
        <taxon>Viruses</taxon>
        <taxon>Riboviria</taxon>
        <taxon>Pararnavirae</taxon>
        <taxon>Artverviricota</taxon>
        <taxon>Revtraviricetes</taxon>
        <taxon>Ortervirales</taxon>
        <taxon>Retroviridae</taxon>
        <taxon>Orthoretrovirinae</taxon>
        <taxon>Lentivirus</taxon>
        <taxon>Lentivirus humimdef1</taxon>
    </lineage>
</organism>
<evidence type="ECO:0000313" key="36">
    <source>
        <dbReference type="EMBL" id="QRN66192.1"/>
    </source>
</evidence>
<evidence type="ECO:0000256" key="3">
    <source>
        <dbReference type="ARBA" id="ARBA00004505"/>
    </source>
</evidence>
<feature type="chain" id="PRO_5042636282" description="Transmembrane protein gp41" evidence="32">
    <location>
        <begin position="504"/>
        <end position="855"/>
    </location>
</feature>
<evidence type="ECO:0000256" key="7">
    <source>
        <dbReference type="ARBA" id="ARBA00022506"/>
    </source>
</evidence>
<keyword evidence="23 32" id="KW-1039">Host endosome</keyword>
<keyword evidence="11 32" id="KW-0945">Host-virus interaction</keyword>
<feature type="region of interest" description="CD4-binding loop" evidence="32">
    <location>
        <begin position="367"/>
        <end position="377"/>
    </location>
</feature>
<dbReference type="EMBL" id="MW189374">
    <property type="protein sequence ID" value="QRN66659.1"/>
    <property type="molecule type" value="Genomic_DNA"/>
</dbReference>
<dbReference type="InterPro" id="IPR037527">
    <property type="entry name" value="Gp160"/>
</dbReference>
<dbReference type="SUPFAM" id="SSF58069">
    <property type="entry name" value="Virus ectodomain"/>
    <property type="match status" value="1"/>
</dbReference>
<evidence type="ECO:0000256" key="16">
    <source>
        <dbReference type="ARBA" id="ARBA00022729"/>
    </source>
</evidence>
<dbReference type="GO" id="GO:0019062">
    <property type="term" value="P:virion attachment to host cell"/>
    <property type="evidence" value="ECO:0007669"/>
    <property type="project" value="UniProtKB-UniRule"/>
</dbReference>
<dbReference type="GO" id="GO:0052031">
    <property type="term" value="P:symbiont-mediated perturbation of host defense response"/>
    <property type="evidence" value="ECO:0007669"/>
    <property type="project" value="UniProtKB-UniRule"/>
</dbReference>
<dbReference type="InterPro" id="IPR000328">
    <property type="entry name" value="GP41-like"/>
</dbReference>
<comment type="function">
    <text evidence="32">Envelope glycoprotein gp160: Oligomerizes in the host endoplasmic reticulum into predominantly trimers. In a second time, gp160 transits in the host Golgi, where glycosylation is completed. The precursor is then proteolytically cleaved in the trans-Golgi and thereby activated by cellular furin or furin-like proteases to produce gp120 and gp41.</text>
</comment>
<dbReference type="HAMAP" id="MF_04083">
    <property type="entry name" value="HIV_ENV"/>
    <property type="match status" value="1"/>
</dbReference>
<evidence type="ECO:0000256" key="5">
    <source>
        <dbReference type="ARBA" id="ARBA00004578"/>
    </source>
</evidence>
<keyword evidence="14 32" id="KW-0812">Transmembrane</keyword>
<feature type="topological domain" description="Cytoplasmic" evidence="32">
    <location>
        <begin position="698"/>
        <end position="855"/>
    </location>
</feature>
<dbReference type="EMBL" id="MW189373">
    <property type="protein sequence ID" value="QRN66658.1"/>
    <property type="molecule type" value="Genomic_DNA"/>
</dbReference>
<evidence type="ECO:0000313" key="39">
    <source>
        <dbReference type="EMBL" id="QRN66659.1"/>
    </source>
</evidence>
<dbReference type="GO" id="GO:0020002">
    <property type="term" value="C:host cell plasma membrane"/>
    <property type="evidence" value="ECO:0007669"/>
    <property type="project" value="UniProtKB-SubCell"/>
</dbReference>
<keyword evidence="30 32" id="KW-0449">Lipoprotein</keyword>
<feature type="lipid moiety-binding region" description="S-palmitoyl cysteine; by host" evidence="32">
    <location>
        <position position="836"/>
    </location>
</feature>
<keyword evidence="26 32" id="KW-0564">Palmitate</keyword>
<organismHost>
    <name type="scientific">Homo sapiens</name>
    <name type="common">Human</name>
    <dbReference type="NCBI Taxonomy" id="9606"/>
</organismHost>
<comment type="subunit">
    <text evidence="32">The mature envelope protein (Env) consists of a homotrimer of non-covalently associated gp120-gp41 heterodimers. The resulting complex protrudes from the virus surface as a spike. There seems to be as few as 10 spikes on the average virion. Surface protein gp120 interacts with host CD4, CCR5 and CXCR4. Gp120 also interacts with the C-type lectins CD209/DC-SIGN and CLEC4M/DC-SIGNR (collectively referred to as DC-SIGN(R)). Gp120 and gp41 interact with GalCer. Gp120 interacts with host ITGA4/ITGB7 complex; on CD4+ T-cells, this interaction results in rapid activation of integrin ITGAL/LFA-1, which facilitates efficient cell-to-cell spreading of HIV-1. Gp120 interacts with cell-associated heparan sulfate; this interaction increases virus infectivity on permissive cells and may be involved in infection of CD4- cells.</text>
</comment>
<evidence type="ECO:0000256" key="13">
    <source>
        <dbReference type="ARBA" id="ARBA00022685"/>
    </source>
</evidence>
<comment type="subcellular location">
    <subcellularLocation>
        <location evidence="3">Host cell membrane</location>
        <topology evidence="3">Peripheral membrane protein</topology>
    </subcellularLocation>
    <subcellularLocation>
        <location evidence="1">Host cell membrane</location>
        <topology evidence="1">Single-pass type I membrane protein</topology>
    </subcellularLocation>
    <subcellularLocation>
        <location evidence="2">Host endosome membrane</location>
        <topology evidence="2">Peripheral membrane protein</topology>
    </subcellularLocation>
    <subcellularLocation>
        <location evidence="5">Host endosome membrane</location>
        <topology evidence="5">Single-pass type I membrane protein</topology>
    </subcellularLocation>
    <subcellularLocation>
        <location evidence="6">Virion membrane</location>
        <topology evidence="6">Peripheral membrane protein</topology>
    </subcellularLocation>
    <subcellularLocation>
        <location evidence="4">Virion membrane</location>
        <topology evidence="4">Single-pass type I membrane protein</topology>
    </subcellularLocation>
</comment>